<dbReference type="InterPro" id="IPR006527">
    <property type="entry name" value="F-box-assoc_dom_typ1"/>
</dbReference>
<dbReference type="NCBIfam" id="TIGR01640">
    <property type="entry name" value="F_box_assoc_1"/>
    <property type="match status" value="1"/>
</dbReference>
<accession>A0ABS8RRN4</accession>
<evidence type="ECO:0000313" key="2">
    <source>
        <dbReference type="EMBL" id="MCD7449472.1"/>
    </source>
</evidence>
<dbReference type="Pfam" id="PF07734">
    <property type="entry name" value="FBA_1"/>
    <property type="match status" value="1"/>
</dbReference>
<dbReference type="EMBL" id="JACEIK010000095">
    <property type="protein sequence ID" value="MCD7449472.1"/>
    <property type="molecule type" value="Genomic_DNA"/>
</dbReference>
<comment type="caution">
    <text evidence="2">The sequence shown here is derived from an EMBL/GenBank/DDBJ whole genome shotgun (WGS) entry which is preliminary data.</text>
</comment>
<dbReference type="InterPro" id="IPR017451">
    <property type="entry name" value="F-box-assoc_interact_dom"/>
</dbReference>
<gene>
    <name evidence="2" type="ORF">HAX54_052434</name>
</gene>
<evidence type="ECO:0000259" key="1">
    <source>
        <dbReference type="Pfam" id="PF07734"/>
    </source>
</evidence>
<sequence>MISKVVQIFTSNRHLHNFQEVNAYNLKNNSWRIIDCPRDGAQLISLGKFVNGKLHWATIVGLAMKRCWSITSFNWTDEKWRKVMRPYYGEEDGVLVLGALESHLSMICNNPTTHIDVWAMKEYGDKESWMKTFTINYTADPADYYLS</sequence>
<feature type="domain" description="F-box associated beta-propeller type 1" evidence="1">
    <location>
        <begin position="4"/>
        <end position="136"/>
    </location>
</feature>
<dbReference type="Proteomes" id="UP000823775">
    <property type="component" value="Unassembled WGS sequence"/>
</dbReference>
<dbReference type="PANTHER" id="PTHR31672">
    <property type="entry name" value="BNACNNG10540D PROTEIN"/>
    <property type="match status" value="1"/>
</dbReference>
<name>A0ABS8RRN4_DATST</name>
<proteinExistence type="predicted"/>
<dbReference type="PANTHER" id="PTHR31672:SF13">
    <property type="entry name" value="F-BOX PROTEIN CPR30-LIKE"/>
    <property type="match status" value="1"/>
</dbReference>
<keyword evidence="3" id="KW-1185">Reference proteome</keyword>
<protein>
    <recommendedName>
        <fullName evidence="1">F-box associated beta-propeller type 1 domain-containing protein</fullName>
    </recommendedName>
</protein>
<organism evidence="2 3">
    <name type="scientific">Datura stramonium</name>
    <name type="common">Jimsonweed</name>
    <name type="synonym">Common thornapple</name>
    <dbReference type="NCBI Taxonomy" id="4076"/>
    <lineage>
        <taxon>Eukaryota</taxon>
        <taxon>Viridiplantae</taxon>
        <taxon>Streptophyta</taxon>
        <taxon>Embryophyta</taxon>
        <taxon>Tracheophyta</taxon>
        <taxon>Spermatophyta</taxon>
        <taxon>Magnoliopsida</taxon>
        <taxon>eudicotyledons</taxon>
        <taxon>Gunneridae</taxon>
        <taxon>Pentapetalae</taxon>
        <taxon>asterids</taxon>
        <taxon>lamiids</taxon>
        <taxon>Solanales</taxon>
        <taxon>Solanaceae</taxon>
        <taxon>Solanoideae</taxon>
        <taxon>Datureae</taxon>
        <taxon>Datura</taxon>
    </lineage>
</organism>
<evidence type="ECO:0000313" key="3">
    <source>
        <dbReference type="Proteomes" id="UP000823775"/>
    </source>
</evidence>
<dbReference type="InterPro" id="IPR050796">
    <property type="entry name" value="SCF_F-box_component"/>
</dbReference>
<reference evidence="2 3" key="1">
    <citation type="journal article" date="2021" name="BMC Genomics">
        <title>Datura genome reveals duplications of psychoactive alkaloid biosynthetic genes and high mutation rate following tissue culture.</title>
        <authorList>
            <person name="Rajewski A."/>
            <person name="Carter-House D."/>
            <person name="Stajich J."/>
            <person name="Litt A."/>
        </authorList>
    </citation>
    <scope>NUCLEOTIDE SEQUENCE [LARGE SCALE GENOMIC DNA]</scope>
    <source>
        <strain evidence="2">AR-01</strain>
    </source>
</reference>